<feature type="compositionally biased region" description="Low complexity" evidence="1">
    <location>
        <begin position="43"/>
        <end position="52"/>
    </location>
</feature>
<evidence type="ECO:0000256" key="1">
    <source>
        <dbReference type="SAM" id="MobiDB-lite"/>
    </source>
</evidence>
<dbReference type="AlphaFoldDB" id="A0AA39WN36"/>
<dbReference type="Proteomes" id="UP001174934">
    <property type="component" value="Unassembled WGS sequence"/>
</dbReference>
<evidence type="ECO:0000313" key="3">
    <source>
        <dbReference type="Proteomes" id="UP001174934"/>
    </source>
</evidence>
<gene>
    <name evidence="2" type="ORF">B0T17DRAFT_509930</name>
</gene>
<sequence>MQIKSPQDALIPSKPQLHSRKYHHTYNGTRQLPIATWVQPLSSSSSYPPTTSDQDGSSHDSAPLSSYEVELYYERNRACTIYRSWDDFVTLRNGLTMWPNAPPLCPDEEQHYAQEQEQLQLQPIHDQNHSHYLHRFLWEALGKWPHECAVEYFLRRRIGDCGGR</sequence>
<feature type="compositionally biased region" description="Polar residues" evidence="1">
    <location>
        <begin position="53"/>
        <end position="62"/>
    </location>
</feature>
<accession>A0AA39WN36</accession>
<reference evidence="2" key="1">
    <citation type="submission" date="2023-06" db="EMBL/GenBank/DDBJ databases">
        <title>Genome-scale phylogeny and comparative genomics of the fungal order Sordariales.</title>
        <authorList>
            <consortium name="Lawrence Berkeley National Laboratory"/>
            <person name="Hensen N."/>
            <person name="Bonometti L."/>
            <person name="Westerberg I."/>
            <person name="Brannstrom I.O."/>
            <person name="Guillou S."/>
            <person name="Cros-Aarteil S."/>
            <person name="Calhoun S."/>
            <person name="Haridas S."/>
            <person name="Kuo A."/>
            <person name="Mondo S."/>
            <person name="Pangilinan J."/>
            <person name="Riley R."/>
            <person name="LaButti K."/>
            <person name="Andreopoulos B."/>
            <person name="Lipzen A."/>
            <person name="Chen C."/>
            <person name="Yanf M."/>
            <person name="Daum C."/>
            <person name="Ng V."/>
            <person name="Clum A."/>
            <person name="Steindorff A."/>
            <person name="Ohm R."/>
            <person name="Martin F."/>
            <person name="Silar P."/>
            <person name="Natvig D."/>
            <person name="Lalanne C."/>
            <person name="Gautier V."/>
            <person name="Ament-velasquez S.L."/>
            <person name="Kruys A."/>
            <person name="Hutchinson M.I."/>
            <person name="Powell A.J."/>
            <person name="Barry K."/>
            <person name="Miller A.N."/>
            <person name="Grigoriev I.V."/>
            <person name="Debuchy R."/>
            <person name="Gladieux P."/>
            <person name="Thoren M.H."/>
            <person name="Johannesson H."/>
        </authorList>
    </citation>
    <scope>NUCLEOTIDE SEQUENCE</scope>
    <source>
        <strain evidence="2">SMH3391-2</strain>
    </source>
</reference>
<comment type="caution">
    <text evidence="2">The sequence shown here is derived from an EMBL/GenBank/DDBJ whole genome shotgun (WGS) entry which is preliminary data.</text>
</comment>
<evidence type="ECO:0008006" key="4">
    <source>
        <dbReference type="Google" id="ProtNLM"/>
    </source>
</evidence>
<name>A0AA39WN36_9PEZI</name>
<organism evidence="2 3">
    <name type="scientific">Bombardia bombarda</name>
    <dbReference type="NCBI Taxonomy" id="252184"/>
    <lineage>
        <taxon>Eukaryota</taxon>
        <taxon>Fungi</taxon>
        <taxon>Dikarya</taxon>
        <taxon>Ascomycota</taxon>
        <taxon>Pezizomycotina</taxon>
        <taxon>Sordariomycetes</taxon>
        <taxon>Sordariomycetidae</taxon>
        <taxon>Sordariales</taxon>
        <taxon>Lasiosphaeriaceae</taxon>
        <taxon>Bombardia</taxon>
    </lineage>
</organism>
<protein>
    <recommendedName>
        <fullName evidence="4">PX domain-containing protein</fullName>
    </recommendedName>
</protein>
<dbReference type="EMBL" id="JAULSR010000005">
    <property type="protein sequence ID" value="KAK0618387.1"/>
    <property type="molecule type" value="Genomic_DNA"/>
</dbReference>
<proteinExistence type="predicted"/>
<evidence type="ECO:0000313" key="2">
    <source>
        <dbReference type="EMBL" id="KAK0618387.1"/>
    </source>
</evidence>
<keyword evidence="3" id="KW-1185">Reference proteome</keyword>
<feature type="region of interest" description="Disordered" evidence="1">
    <location>
        <begin position="43"/>
        <end position="62"/>
    </location>
</feature>